<dbReference type="Pfam" id="PF01327">
    <property type="entry name" value="Pep_deformylase"/>
    <property type="match status" value="1"/>
</dbReference>
<keyword evidence="4 5" id="KW-0648">Protein biosynthesis</keyword>
<evidence type="ECO:0000313" key="6">
    <source>
        <dbReference type="EMBL" id="MBC9811943.1"/>
    </source>
</evidence>
<sequence>MILPIVAYGDPVLKKQAEEIDENYPNLRELIDNMFETMYGAQGVGLAAPQIGLPIRLFVVDGSPFADEEDEEPDPKAEGIDGFKKVFINPIIEEETGEKWGFHEGCLSIPKIREEVFRKETIRISYYDENWKLNEETYTGYKARIIQHEYDHIEGVLFTDHLSVLKKKMLAKKLQNISKGDISVSYKMKFPAVKKGR</sequence>
<proteinExistence type="inferred from homology"/>
<feature type="active site" evidence="5">
    <location>
        <position position="149"/>
    </location>
</feature>
<evidence type="ECO:0000256" key="3">
    <source>
        <dbReference type="ARBA" id="ARBA00022801"/>
    </source>
</evidence>
<dbReference type="AlphaFoldDB" id="A0A8J6PNU9"/>
<comment type="function">
    <text evidence="5">Removes the formyl group from the N-terminal Met of newly synthesized proteins. Requires at least a dipeptide for an efficient rate of reaction. N-terminal L-methionine is a prerequisite for activity but the enzyme has broad specificity at other positions.</text>
</comment>
<comment type="catalytic activity">
    <reaction evidence="5">
        <text>N-terminal N-formyl-L-methionyl-[peptide] + H2O = N-terminal L-methionyl-[peptide] + formate</text>
        <dbReference type="Rhea" id="RHEA:24420"/>
        <dbReference type="Rhea" id="RHEA-COMP:10639"/>
        <dbReference type="Rhea" id="RHEA-COMP:10640"/>
        <dbReference type="ChEBI" id="CHEBI:15377"/>
        <dbReference type="ChEBI" id="CHEBI:15740"/>
        <dbReference type="ChEBI" id="CHEBI:49298"/>
        <dbReference type="ChEBI" id="CHEBI:64731"/>
        <dbReference type="EC" id="3.5.1.88"/>
    </reaction>
</comment>
<dbReference type="InterPro" id="IPR023635">
    <property type="entry name" value="Peptide_deformylase"/>
</dbReference>
<dbReference type="PIRSF" id="PIRSF004749">
    <property type="entry name" value="Pep_def"/>
    <property type="match status" value="1"/>
</dbReference>
<dbReference type="PRINTS" id="PR01576">
    <property type="entry name" value="PDEFORMYLASE"/>
</dbReference>
<dbReference type="HAMAP" id="MF_00163">
    <property type="entry name" value="Pep_deformylase"/>
    <property type="match status" value="1"/>
</dbReference>
<comment type="similarity">
    <text evidence="1 5">Belongs to the polypeptide deformylase family.</text>
</comment>
<gene>
    <name evidence="5" type="primary">def</name>
    <name evidence="6" type="ORF">H9Y05_05575</name>
</gene>
<evidence type="ECO:0000256" key="2">
    <source>
        <dbReference type="ARBA" id="ARBA00022723"/>
    </source>
</evidence>
<dbReference type="PANTHER" id="PTHR10458">
    <property type="entry name" value="PEPTIDE DEFORMYLASE"/>
    <property type="match status" value="1"/>
</dbReference>
<reference evidence="6" key="1">
    <citation type="submission" date="2020-09" db="EMBL/GenBank/DDBJ databases">
        <title>Taishania pollutisoli gen. nov., sp. nov., Isolated from Tetrabromobisphenol A-Contaminated Soil.</title>
        <authorList>
            <person name="Chen Q."/>
        </authorList>
    </citation>
    <scope>NUCLEOTIDE SEQUENCE</scope>
    <source>
        <strain evidence="6">CZZ-1</strain>
    </source>
</reference>
<dbReference type="InterPro" id="IPR036821">
    <property type="entry name" value="Peptide_deformylase_sf"/>
</dbReference>
<feature type="binding site" evidence="5">
    <location>
        <position position="152"/>
    </location>
    <ligand>
        <name>Fe cation</name>
        <dbReference type="ChEBI" id="CHEBI:24875"/>
    </ligand>
</feature>
<dbReference type="CDD" id="cd00487">
    <property type="entry name" value="Pep_deformylase"/>
    <property type="match status" value="1"/>
</dbReference>
<dbReference type="RefSeq" id="WP_163490303.1">
    <property type="nucleotide sequence ID" value="NZ_JACVEL010000003.1"/>
</dbReference>
<evidence type="ECO:0000256" key="5">
    <source>
        <dbReference type="HAMAP-Rule" id="MF_00163"/>
    </source>
</evidence>
<comment type="cofactor">
    <cofactor evidence="5">
        <name>Fe(2+)</name>
        <dbReference type="ChEBI" id="CHEBI:29033"/>
    </cofactor>
    <text evidence="5">Binds 1 Fe(2+) ion.</text>
</comment>
<keyword evidence="3 5" id="KW-0378">Hydrolase</keyword>
<dbReference type="NCBIfam" id="TIGR00079">
    <property type="entry name" value="pept_deformyl"/>
    <property type="match status" value="1"/>
</dbReference>
<protein>
    <recommendedName>
        <fullName evidence="5">Peptide deformylase</fullName>
        <shortName evidence="5">PDF</shortName>
        <ecNumber evidence="5">3.5.1.88</ecNumber>
    </recommendedName>
    <alternativeName>
        <fullName evidence="5">Polypeptide deformylase</fullName>
    </alternativeName>
</protein>
<keyword evidence="2 5" id="KW-0479">Metal-binding</keyword>
<dbReference type="FunFam" id="3.90.45.10:FF:000003">
    <property type="entry name" value="Peptide deformylase"/>
    <property type="match status" value="1"/>
</dbReference>
<accession>A0A8J6PNU9</accession>
<evidence type="ECO:0000313" key="7">
    <source>
        <dbReference type="Proteomes" id="UP000652681"/>
    </source>
</evidence>
<dbReference type="EMBL" id="JACVEL010000003">
    <property type="protein sequence ID" value="MBC9811943.1"/>
    <property type="molecule type" value="Genomic_DNA"/>
</dbReference>
<feature type="binding site" evidence="5">
    <location>
        <position position="148"/>
    </location>
    <ligand>
        <name>Fe cation</name>
        <dbReference type="ChEBI" id="CHEBI:24875"/>
    </ligand>
</feature>
<dbReference type="SUPFAM" id="SSF56420">
    <property type="entry name" value="Peptide deformylase"/>
    <property type="match status" value="1"/>
</dbReference>
<organism evidence="6 7">
    <name type="scientific">Taishania pollutisoli</name>
    <dbReference type="NCBI Taxonomy" id="2766479"/>
    <lineage>
        <taxon>Bacteria</taxon>
        <taxon>Pseudomonadati</taxon>
        <taxon>Bacteroidota</taxon>
        <taxon>Flavobacteriia</taxon>
        <taxon>Flavobacteriales</taxon>
        <taxon>Crocinitomicaceae</taxon>
        <taxon>Taishania</taxon>
    </lineage>
</organism>
<dbReference type="EC" id="3.5.1.88" evidence="5"/>
<keyword evidence="7" id="KW-1185">Reference proteome</keyword>
<name>A0A8J6PNU9_9FLAO</name>
<dbReference type="NCBIfam" id="NF001159">
    <property type="entry name" value="PRK00150.1-3"/>
    <property type="match status" value="1"/>
</dbReference>
<keyword evidence="5" id="KW-0408">Iron</keyword>
<evidence type="ECO:0000256" key="4">
    <source>
        <dbReference type="ARBA" id="ARBA00022917"/>
    </source>
</evidence>
<comment type="caution">
    <text evidence="6">The sequence shown here is derived from an EMBL/GenBank/DDBJ whole genome shotgun (WGS) entry which is preliminary data.</text>
</comment>
<feature type="binding site" evidence="5">
    <location>
        <position position="106"/>
    </location>
    <ligand>
        <name>Fe cation</name>
        <dbReference type="ChEBI" id="CHEBI:24875"/>
    </ligand>
</feature>
<dbReference type="PANTHER" id="PTHR10458:SF22">
    <property type="entry name" value="PEPTIDE DEFORMYLASE"/>
    <property type="match status" value="1"/>
</dbReference>
<evidence type="ECO:0000256" key="1">
    <source>
        <dbReference type="ARBA" id="ARBA00010759"/>
    </source>
</evidence>
<dbReference type="Proteomes" id="UP000652681">
    <property type="component" value="Unassembled WGS sequence"/>
</dbReference>
<dbReference type="GO" id="GO:0046872">
    <property type="term" value="F:metal ion binding"/>
    <property type="evidence" value="ECO:0007669"/>
    <property type="project" value="UniProtKB-KW"/>
</dbReference>
<dbReference type="GO" id="GO:0006412">
    <property type="term" value="P:translation"/>
    <property type="evidence" value="ECO:0007669"/>
    <property type="project" value="UniProtKB-UniRule"/>
</dbReference>
<dbReference type="GO" id="GO:0042586">
    <property type="term" value="F:peptide deformylase activity"/>
    <property type="evidence" value="ECO:0007669"/>
    <property type="project" value="UniProtKB-UniRule"/>
</dbReference>
<dbReference type="Gene3D" id="3.90.45.10">
    <property type="entry name" value="Peptide deformylase"/>
    <property type="match status" value="1"/>
</dbReference>